<keyword evidence="2" id="KW-0732">Signal</keyword>
<dbReference type="SUPFAM" id="SSF57997">
    <property type="entry name" value="Tropomyosin"/>
    <property type="match status" value="1"/>
</dbReference>
<dbReference type="Gene3D" id="1.20.120.330">
    <property type="entry name" value="Nucleotidyltransferases domain 2"/>
    <property type="match status" value="1"/>
</dbReference>
<feature type="coiled-coil region" evidence="1">
    <location>
        <begin position="96"/>
        <end position="165"/>
    </location>
</feature>
<protein>
    <submittedName>
        <fullName evidence="3">Granule lattice protein 5</fullName>
    </submittedName>
</protein>
<accession>O76220</accession>
<feature type="chain" id="PRO_5004159981" evidence="2">
    <location>
        <begin position="20"/>
        <end position="377"/>
    </location>
</feature>
<dbReference type="OMA" id="AENAQWE"/>
<name>O76220_TETTH</name>
<evidence type="ECO:0000256" key="2">
    <source>
        <dbReference type="SAM" id="SignalP"/>
    </source>
</evidence>
<gene>
    <name evidence="3" type="primary">GRL5</name>
</gene>
<organism evidence="3">
    <name type="scientific">Tetrahymena thermophila</name>
    <dbReference type="NCBI Taxonomy" id="5911"/>
    <lineage>
        <taxon>Eukaryota</taxon>
        <taxon>Sar</taxon>
        <taxon>Alveolata</taxon>
        <taxon>Ciliophora</taxon>
        <taxon>Intramacronucleata</taxon>
        <taxon>Oligohymenophorea</taxon>
        <taxon>Hymenostomatida</taxon>
        <taxon>Tetrahymenina</taxon>
        <taxon>Tetrahymenidae</taxon>
        <taxon>Tetrahymena</taxon>
    </lineage>
</organism>
<evidence type="ECO:0000256" key="1">
    <source>
        <dbReference type="SAM" id="Coils"/>
    </source>
</evidence>
<sequence length="377" mass="41509">MRVIAALLVIALVCQSAMAVTSKSQAKLMMEKINSKLEKSHLGRALKGMVTIATKLGYDYQDLYDAFAALKNQLLNNLDNENSLFETQTASHDSAVAQFNADISNYNGQINDAQAQLNDLNDSLNTYQQNLQDAQQALQDNTDALNAAEEALANAEALYQVATAEYSNADQVIGLAVEKLQEAQSHYDNADLGSFSFVQIKNTFVSFAQKVTEATKGMNAKHQLFVKPVVQAMMQVKNNTSQSSIQTAIKALQDLQAYFQKTFSDLTNEYVSFTQNVQSTIDGLNQIIDILQNQVIPGYEAQISSLQAQIQQVEDALALAQQNLQDAQNALDAENAQWENVVARHQALVDRINSEYDLVTQADRIVRNAQAQVNGSD</sequence>
<feature type="signal peptide" evidence="2">
    <location>
        <begin position="1"/>
        <end position="19"/>
    </location>
</feature>
<evidence type="ECO:0000313" key="3">
    <source>
        <dbReference type="EMBL" id="AAC27989.1"/>
    </source>
</evidence>
<dbReference type="AlphaFoldDB" id="O76220"/>
<proteinExistence type="evidence at transcript level"/>
<feature type="coiled-coil region" evidence="1">
    <location>
        <begin position="296"/>
        <end position="337"/>
    </location>
</feature>
<dbReference type="EMBL" id="AF031321">
    <property type="protein sequence ID" value="AAC27989.1"/>
    <property type="molecule type" value="mRNA"/>
</dbReference>
<reference evidence="3" key="1">
    <citation type="journal article" date="1997" name="Mol. Biol. Cell">
        <title>Proteolytic processing and Ca2+ binding activity of dense-core vesicle polypeptides in Tetrahymena.</title>
        <authorList>
            <person name="Verbsky J.W."/>
            <person name="Turkewitz A.P."/>
        </authorList>
    </citation>
    <scope>NUCLEOTIDE SEQUENCE</scope>
    <source>
        <strain evidence="3">B1686</strain>
    </source>
</reference>
<keyword evidence="1" id="KW-0175">Coiled coil</keyword>